<comment type="caution">
    <text evidence="4">The sequence shown here is derived from an EMBL/GenBank/DDBJ whole genome shotgun (WGS) entry which is preliminary data.</text>
</comment>
<dbReference type="InterPro" id="IPR011006">
    <property type="entry name" value="CheY-like_superfamily"/>
</dbReference>
<dbReference type="PANTHER" id="PTHR43156">
    <property type="entry name" value="STAGE II SPORULATION PROTEIN E-RELATED"/>
    <property type="match status" value="1"/>
</dbReference>
<evidence type="ECO:0000256" key="2">
    <source>
        <dbReference type="PROSITE-ProRule" id="PRU00169"/>
    </source>
</evidence>
<dbReference type="RefSeq" id="WP_045402393.1">
    <property type="nucleotide sequence ID" value="NZ_BBLD01000049.1"/>
</dbReference>
<dbReference type="InterPro" id="IPR001789">
    <property type="entry name" value="Sig_transdc_resp-reg_receiver"/>
</dbReference>
<organism evidence="4 5">
    <name type="scientific">Vibrio hyugaensis</name>
    <dbReference type="NCBI Taxonomy" id="1534743"/>
    <lineage>
        <taxon>Bacteria</taxon>
        <taxon>Pseudomonadati</taxon>
        <taxon>Pseudomonadota</taxon>
        <taxon>Gammaproteobacteria</taxon>
        <taxon>Vibrionales</taxon>
        <taxon>Vibrionaceae</taxon>
        <taxon>Vibrio</taxon>
    </lineage>
</organism>
<dbReference type="PANTHER" id="PTHR43156:SF2">
    <property type="entry name" value="STAGE II SPORULATION PROTEIN E"/>
    <property type="match status" value="1"/>
</dbReference>
<evidence type="ECO:0000256" key="1">
    <source>
        <dbReference type="ARBA" id="ARBA00022801"/>
    </source>
</evidence>
<name>A0ABQ5Y4P0_9VIBR</name>
<dbReference type="Proteomes" id="UP001156669">
    <property type="component" value="Unassembled WGS sequence"/>
</dbReference>
<proteinExistence type="predicted"/>
<dbReference type="EMBL" id="BSOE01000054">
    <property type="protein sequence ID" value="GLR05916.1"/>
    <property type="molecule type" value="Genomic_DNA"/>
</dbReference>
<dbReference type="Gene3D" id="3.60.40.10">
    <property type="entry name" value="PPM-type phosphatase domain"/>
    <property type="match status" value="1"/>
</dbReference>
<dbReference type="SMART" id="SM00331">
    <property type="entry name" value="PP2C_SIG"/>
    <property type="match status" value="1"/>
</dbReference>
<evidence type="ECO:0000313" key="4">
    <source>
        <dbReference type="EMBL" id="GLR05916.1"/>
    </source>
</evidence>
<keyword evidence="1" id="KW-0378">Hydrolase</keyword>
<sequence length="551" mass="62244">MKSILLVDDSKTVLLYMTSALQKQGYDVIAVEDGESALEVLTHRDDIQFVLSDLMMPGISGIELCRELKSSAFSRYIFFVLLSSRNDQASIIQGMDAGADDFVDKKTSVEELQARIRAGFRTLELHNTLTTRNRELDLAYQTIQQDLDSAGDLMAQLLPVEEQIHTVQFSFTYLPCSKIGGDMLGFIELDEQHIAFYVFDVSGHGISSALMAFSVQQTLSQRHQSESVTLDWHQNEYQISEPAAVVERLNRRYQQANNSQLYFTIEYAVLNTQTGELKYCTAGHPKFVWQRSNRDSIEQVGDGNFIVGALDPMTYQGGTIQLEPQDTLWLFSDGVLEAKRGDELYGMERLVSAISHAQVESTRQTTNAVLEQVQQWQEKPELDDDVSLLRVKWLGPLELTVGELNQAVFKCTYHTSLETSREASKEVVQFLNQQSVSTQISQTLELCVVELMNNAFIHAYQEQERTIELVCEVCSDNNPKVELRITDEGNAIDENTFQSYTSKQIEAPNRFDESSWLPSGRGLMLISQMTDKFTVSHEAGRNCFSVEKSIS</sequence>
<evidence type="ECO:0000313" key="5">
    <source>
        <dbReference type="Proteomes" id="UP001156669"/>
    </source>
</evidence>
<protein>
    <recommendedName>
        <fullName evidence="3">Response regulatory domain-containing protein</fullName>
    </recommendedName>
</protein>
<dbReference type="SMART" id="SM00448">
    <property type="entry name" value="REC"/>
    <property type="match status" value="1"/>
</dbReference>
<feature type="modified residue" description="4-aspartylphosphate" evidence="2">
    <location>
        <position position="53"/>
    </location>
</feature>
<accession>A0ABQ5Y4P0</accession>
<dbReference type="Pfam" id="PF07228">
    <property type="entry name" value="SpoIIE"/>
    <property type="match status" value="1"/>
</dbReference>
<keyword evidence="2" id="KW-0597">Phosphoprotein</keyword>
<gene>
    <name evidence="4" type="ORF">GCM10007906_35040</name>
</gene>
<dbReference type="InterPro" id="IPR052016">
    <property type="entry name" value="Bact_Sigma-Reg"/>
</dbReference>
<dbReference type="SUPFAM" id="SSF52172">
    <property type="entry name" value="CheY-like"/>
    <property type="match status" value="1"/>
</dbReference>
<feature type="domain" description="Response regulatory" evidence="3">
    <location>
        <begin position="3"/>
        <end position="120"/>
    </location>
</feature>
<dbReference type="InterPro" id="IPR036890">
    <property type="entry name" value="HATPase_C_sf"/>
</dbReference>
<dbReference type="Pfam" id="PF00072">
    <property type="entry name" value="Response_reg"/>
    <property type="match status" value="1"/>
</dbReference>
<evidence type="ECO:0000259" key="3">
    <source>
        <dbReference type="PROSITE" id="PS50110"/>
    </source>
</evidence>
<dbReference type="Gene3D" id="3.40.50.2300">
    <property type="match status" value="1"/>
</dbReference>
<dbReference type="InterPro" id="IPR036457">
    <property type="entry name" value="PPM-type-like_dom_sf"/>
</dbReference>
<dbReference type="Gene3D" id="3.30.565.10">
    <property type="entry name" value="Histidine kinase-like ATPase, C-terminal domain"/>
    <property type="match status" value="1"/>
</dbReference>
<reference evidence="5" key="1">
    <citation type="journal article" date="2019" name="Int. J. Syst. Evol. Microbiol.">
        <title>The Global Catalogue of Microorganisms (GCM) 10K type strain sequencing project: providing services to taxonomists for standard genome sequencing and annotation.</title>
        <authorList>
            <consortium name="The Broad Institute Genomics Platform"/>
            <consortium name="The Broad Institute Genome Sequencing Center for Infectious Disease"/>
            <person name="Wu L."/>
            <person name="Ma J."/>
        </authorList>
    </citation>
    <scope>NUCLEOTIDE SEQUENCE [LARGE SCALE GENOMIC DNA]</scope>
    <source>
        <strain evidence="5">NBRC 110633</strain>
    </source>
</reference>
<keyword evidence="5" id="KW-1185">Reference proteome</keyword>
<dbReference type="SUPFAM" id="SSF55874">
    <property type="entry name" value="ATPase domain of HSP90 chaperone/DNA topoisomerase II/histidine kinase"/>
    <property type="match status" value="1"/>
</dbReference>
<dbReference type="Pfam" id="PF13581">
    <property type="entry name" value="HATPase_c_2"/>
    <property type="match status" value="1"/>
</dbReference>
<dbReference type="PROSITE" id="PS50110">
    <property type="entry name" value="RESPONSE_REGULATORY"/>
    <property type="match status" value="1"/>
</dbReference>
<dbReference type="InterPro" id="IPR003594">
    <property type="entry name" value="HATPase_dom"/>
</dbReference>
<dbReference type="CDD" id="cd16936">
    <property type="entry name" value="HATPase_RsbW-like"/>
    <property type="match status" value="1"/>
</dbReference>
<dbReference type="SUPFAM" id="SSF81606">
    <property type="entry name" value="PP2C-like"/>
    <property type="match status" value="1"/>
</dbReference>
<dbReference type="InterPro" id="IPR001932">
    <property type="entry name" value="PPM-type_phosphatase-like_dom"/>
</dbReference>